<dbReference type="Proteomes" id="UP001301731">
    <property type="component" value="Chromosome"/>
</dbReference>
<feature type="domain" description="PPM-type phosphatase" evidence="1">
    <location>
        <begin position="38"/>
        <end position="279"/>
    </location>
</feature>
<dbReference type="PROSITE" id="PS51746">
    <property type="entry name" value="PPM_2"/>
    <property type="match status" value="1"/>
</dbReference>
<name>A0ABZ0M299_9ACTN</name>
<proteinExistence type="predicted"/>
<evidence type="ECO:0000313" key="2">
    <source>
        <dbReference type="EMBL" id="WOX25882.1"/>
    </source>
</evidence>
<dbReference type="EMBL" id="CP137573">
    <property type="protein sequence ID" value="WOX25882.1"/>
    <property type="molecule type" value="Genomic_DNA"/>
</dbReference>
<evidence type="ECO:0000313" key="3">
    <source>
        <dbReference type="Proteomes" id="UP001301731"/>
    </source>
</evidence>
<dbReference type="SMART" id="SM00332">
    <property type="entry name" value="PP2Cc"/>
    <property type="match status" value="1"/>
</dbReference>
<reference evidence="2 3" key="1">
    <citation type="submission" date="2023-10" db="EMBL/GenBank/DDBJ databases">
        <title>The genome sequence of Streptomyces sp. HUAS YS2.</title>
        <authorList>
            <person name="Mo P."/>
        </authorList>
    </citation>
    <scope>NUCLEOTIDE SEQUENCE [LARGE SCALE GENOMIC DNA]</scope>
    <source>
        <strain evidence="2 3">HUAS YS2</strain>
    </source>
</reference>
<organism evidence="2 3">
    <name type="scientific">Streptomyces solicathayae</name>
    <dbReference type="NCBI Taxonomy" id="3081768"/>
    <lineage>
        <taxon>Bacteria</taxon>
        <taxon>Bacillati</taxon>
        <taxon>Actinomycetota</taxon>
        <taxon>Actinomycetes</taxon>
        <taxon>Kitasatosporales</taxon>
        <taxon>Streptomycetaceae</taxon>
        <taxon>Streptomyces</taxon>
    </lineage>
</organism>
<gene>
    <name evidence="2" type="ORF">R2D22_32680</name>
</gene>
<dbReference type="RefSeq" id="WP_318108678.1">
    <property type="nucleotide sequence ID" value="NZ_CP137573.1"/>
</dbReference>
<dbReference type="InterPro" id="IPR036457">
    <property type="entry name" value="PPM-type-like_dom_sf"/>
</dbReference>
<dbReference type="Pfam" id="PF13672">
    <property type="entry name" value="PP2C_2"/>
    <property type="match status" value="1"/>
</dbReference>
<keyword evidence="3" id="KW-1185">Reference proteome</keyword>
<dbReference type="Gene3D" id="3.60.40.10">
    <property type="entry name" value="PPM-type phosphatase domain"/>
    <property type="match status" value="1"/>
</dbReference>
<sequence length="293" mass="28964">MDACEGCGGTVAPDGRCWECGRAQAGFRARVEITPVGGAAGVSDRGLVREVNADAMAVRTSGPWTVGVACDGVSMTPRSDRAALLAAEVGASATAAGLSDGALPEVALSEGARAAGRAVARLVPPGAAPGETPPACTYVAAVVGPEGFWCAGIGDSRAYWIPDEGPGTLLTEDDTGADEALTAWLGAGSGHADGGAGSGSAEGAGADAPLPRIRSLRTAVPGRLLLCTDGLWRHLPDLAALRARLRPGGGEPLADARALVAHALGLGGADNITAVVLSVPAAEPAADLPRTLA</sequence>
<evidence type="ECO:0000259" key="1">
    <source>
        <dbReference type="PROSITE" id="PS51746"/>
    </source>
</evidence>
<dbReference type="SUPFAM" id="SSF81606">
    <property type="entry name" value="PP2C-like"/>
    <property type="match status" value="1"/>
</dbReference>
<accession>A0ABZ0M299</accession>
<dbReference type="InterPro" id="IPR001932">
    <property type="entry name" value="PPM-type_phosphatase-like_dom"/>
</dbReference>
<protein>
    <submittedName>
        <fullName evidence="2">Protein phosphatase 2C domain-containing protein</fullName>
    </submittedName>
</protein>